<keyword evidence="2" id="KW-1185">Reference proteome</keyword>
<dbReference type="EMBL" id="LLXI01000003">
    <property type="protein sequence ID" value="PKY37464.1"/>
    <property type="molecule type" value="Genomic_DNA"/>
</dbReference>
<dbReference type="Proteomes" id="UP000234323">
    <property type="component" value="Unassembled WGS sequence"/>
</dbReference>
<evidence type="ECO:0000313" key="1">
    <source>
        <dbReference type="EMBL" id="PKY37464.1"/>
    </source>
</evidence>
<evidence type="ECO:0000313" key="2">
    <source>
        <dbReference type="Proteomes" id="UP000234323"/>
    </source>
</evidence>
<feature type="non-terminal residue" evidence="1">
    <location>
        <position position="57"/>
    </location>
</feature>
<reference evidence="1 2" key="1">
    <citation type="submission" date="2015-10" db="EMBL/GenBank/DDBJ databases">
        <title>Genome analyses suggest a sexual origin of heterokaryosis in a supposedly ancient asexual fungus.</title>
        <authorList>
            <person name="Ropars J."/>
            <person name="Sedzielewska K."/>
            <person name="Noel J."/>
            <person name="Charron P."/>
            <person name="Farinelli L."/>
            <person name="Marton T."/>
            <person name="Kruger M."/>
            <person name="Pelin A."/>
            <person name="Brachmann A."/>
            <person name="Corradi N."/>
        </authorList>
    </citation>
    <scope>NUCLEOTIDE SEQUENCE [LARGE SCALE GENOMIC DNA]</scope>
    <source>
        <strain evidence="1 2">A4</strain>
    </source>
</reference>
<organism evidence="1 2">
    <name type="scientific">Rhizophagus irregularis</name>
    <dbReference type="NCBI Taxonomy" id="588596"/>
    <lineage>
        <taxon>Eukaryota</taxon>
        <taxon>Fungi</taxon>
        <taxon>Fungi incertae sedis</taxon>
        <taxon>Mucoromycota</taxon>
        <taxon>Glomeromycotina</taxon>
        <taxon>Glomeromycetes</taxon>
        <taxon>Glomerales</taxon>
        <taxon>Glomeraceae</taxon>
        <taxon>Rhizophagus</taxon>
    </lineage>
</organism>
<dbReference type="AlphaFoldDB" id="A0A2I1FSU1"/>
<comment type="caution">
    <text evidence="1">The sequence shown here is derived from an EMBL/GenBank/DDBJ whole genome shotgun (WGS) entry which is preliminary data.</text>
</comment>
<protein>
    <submittedName>
        <fullName evidence="1">Uncharacterized protein</fullName>
    </submittedName>
</protein>
<accession>A0A2I1FSU1</accession>
<name>A0A2I1FSU1_9GLOM</name>
<sequence length="57" mass="6489">MLYLEMLKASVLSVIKGDTAFGEDYDYLYGIITTATGWYFLLYTTEGISCTSETEYH</sequence>
<gene>
    <name evidence="1" type="ORF">RhiirA4_390477</name>
</gene>
<proteinExistence type="predicted"/>